<protein>
    <recommendedName>
        <fullName evidence="6">cGMP-dependent protein kinase</fullName>
    </recommendedName>
</protein>
<dbReference type="GO" id="GO:0005829">
    <property type="term" value="C:cytosol"/>
    <property type="evidence" value="ECO:0007669"/>
    <property type="project" value="TreeGrafter"/>
</dbReference>
<dbReference type="PANTHER" id="PTHR11635:SF152">
    <property type="entry name" value="CAMP-DEPENDENT PROTEIN KINASE TYPE I REGULATORY SUBUNIT-RELATED"/>
    <property type="match status" value="1"/>
</dbReference>
<dbReference type="GO" id="GO:0005952">
    <property type="term" value="C:cAMP-dependent protein kinase complex"/>
    <property type="evidence" value="ECO:0007669"/>
    <property type="project" value="InterPro"/>
</dbReference>
<evidence type="ECO:0000256" key="1">
    <source>
        <dbReference type="SAM" id="MobiDB-lite"/>
    </source>
</evidence>
<feature type="compositionally biased region" description="Polar residues" evidence="1">
    <location>
        <begin position="1021"/>
        <end position="1037"/>
    </location>
</feature>
<dbReference type="InterPro" id="IPR000719">
    <property type="entry name" value="Prot_kinase_dom"/>
</dbReference>
<feature type="domain" description="Cyclic nucleotide-binding" evidence="3">
    <location>
        <begin position="1057"/>
        <end position="1158"/>
    </location>
</feature>
<feature type="compositionally biased region" description="Polar residues" evidence="1">
    <location>
        <begin position="479"/>
        <end position="491"/>
    </location>
</feature>
<dbReference type="SMART" id="SM00100">
    <property type="entry name" value="cNMP"/>
    <property type="match status" value="2"/>
</dbReference>
<dbReference type="GO" id="GO:0004862">
    <property type="term" value="F:cAMP-dependent protein kinase inhibitor activity"/>
    <property type="evidence" value="ECO:0007669"/>
    <property type="project" value="TreeGrafter"/>
</dbReference>
<dbReference type="PANTHER" id="PTHR11635">
    <property type="entry name" value="CAMP-DEPENDENT PROTEIN KINASE REGULATORY CHAIN"/>
    <property type="match status" value="1"/>
</dbReference>
<dbReference type="InterPro" id="IPR000595">
    <property type="entry name" value="cNMP-bd_dom"/>
</dbReference>
<dbReference type="InterPro" id="IPR050503">
    <property type="entry name" value="cAMP-dep_PK_reg_su-like"/>
</dbReference>
<dbReference type="PROSITE" id="PS00889">
    <property type="entry name" value="CNMP_BINDING_2"/>
    <property type="match status" value="1"/>
</dbReference>
<dbReference type="InterPro" id="IPR018490">
    <property type="entry name" value="cNMP-bd_dom_sf"/>
</dbReference>
<dbReference type="Pfam" id="PF00027">
    <property type="entry name" value="cNMP_binding"/>
    <property type="match status" value="1"/>
</dbReference>
<name>A0AB34IQK6_PRYPA</name>
<feature type="domain" description="Protein kinase" evidence="2">
    <location>
        <begin position="1300"/>
        <end position="1578"/>
    </location>
</feature>
<feature type="compositionally biased region" description="Polar residues" evidence="1">
    <location>
        <begin position="544"/>
        <end position="554"/>
    </location>
</feature>
<feature type="compositionally biased region" description="Polar residues" evidence="1">
    <location>
        <begin position="508"/>
        <end position="520"/>
    </location>
</feature>
<feature type="compositionally biased region" description="Polar residues" evidence="1">
    <location>
        <begin position="193"/>
        <end position="203"/>
    </location>
</feature>
<feature type="region of interest" description="Disordered" evidence="1">
    <location>
        <begin position="450"/>
        <end position="639"/>
    </location>
</feature>
<dbReference type="PRINTS" id="PR00103">
    <property type="entry name" value="CAMPKINASE"/>
</dbReference>
<dbReference type="Pfam" id="PF00069">
    <property type="entry name" value="Pkinase"/>
    <property type="match status" value="1"/>
</dbReference>
<gene>
    <name evidence="4" type="ORF">AB1Y20_012027</name>
</gene>
<reference evidence="4 5" key="1">
    <citation type="journal article" date="2024" name="Science">
        <title>Giant polyketide synthase enzymes in the biosynthesis of giant marine polyether toxins.</title>
        <authorList>
            <person name="Fallon T.R."/>
            <person name="Shende V.V."/>
            <person name="Wierzbicki I.H."/>
            <person name="Pendleton A.L."/>
            <person name="Watervoot N.F."/>
            <person name="Auber R.P."/>
            <person name="Gonzalez D.J."/>
            <person name="Wisecaver J.H."/>
            <person name="Moore B.S."/>
        </authorList>
    </citation>
    <scope>NUCLEOTIDE SEQUENCE [LARGE SCALE GENOMIC DNA]</scope>
    <source>
        <strain evidence="4 5">12B1</strain>
    </source>
</reference>
<feature type="region of interest" description="Disordered" evidence="1">
    <location>
        <begin position="992"/>
        <end position="1043"/>
    </location>
</feature>
<evidence type="ECO:0000313" key="4">
    <source>
        <dbReference type="EMBL" id="KAL1503548.1"/>
    </source>
</evidence>
<evidence type="ECO:0000259" key="3">
    <source>
        <dbReference type="PROSITE" id="PS50042"/>
    </source>
</evidence>
<feature type="region of interest" description="Disordered" evidence="1">
    <location>
        <begin position="179"/>
        <end position="237"/>
    </location>
</feature>
<dbReference type="SMART" id="SM00220">
    <property type="entry name" value="S_TKc"/>
    <property type="match status" value="1"/>
</dbReference>
<feature type="compositionally biased region" description="Basic and acidic residues" evidence="1">
    <location>
        <begin position="594"/>
        <end position="608"/>
    </location>
</feature>
<dbReference type="InterPro" id="IPR014710">
    <property type="entry name" value="RmlC-like_jellyroll"/>
</dbReference>
<feature type="domain" description="Cyclic nucleotide-binding" evidence="3">
    <location>
        <begin position="1177"/>
        <end position="1331"/>
    </location>
</feature>
<dbReference type="SUPFAM" id="SSF56112">
    <property type="entry name" value="Protein kinase-like (PK-like)"/>
    <property type="match status" value="1"/>
</dbReference>
<dbReference type="Gene3D" id="2.60.120.10">
    <property type="entry name" value="Jelly Rolls"/>
    <property type="match status" value="2"/>
</dbReference>
<dbReference type="GO" id="GO:0004672">
    <property type="term" value="F:protein kinase activity"/>
    <property type="evidence" value="ECO:0007669"/>
    <property type="project" value="InterPro"/>
</dbReference>
<dbReference type="InterPro" id="IPR018488">
    <property type="entry name" value="cNMP-bd_CS"/>
</dbReference>
<dbReference type="Proteomes" id="UP001515480">
    <property type="component" value="Unassembled WGS sequence"/>
</dbReference>
<dbReference type="PROSITE" id="PS50042">
    <property type="entry name" value="CNMP_BINDING_3"/>
    <property type="match status" value="2"/>
</dbReference>
<organism evidence="4 5">
    <name type="scientific">Prymnesium parvum</name>
    <name type="common">Toxic golden alga</name>
    <dbReference type="NCBI Taxonomy" id="97485"/>
    <lineage>
        <taxon>Eukaryota</taxon>
        <taxon>Haptista</taxon>
        <taxon>Haptophyta</taxon>
        <taxon>Prymnesiophyceae</taxon>
        <taxon>Prymnesiales</taxon>
        <taxon>Prymnesiaceae</taxon>
        <taxon>Prymnesium</taxon>
    </lineage>
</organism>
<dbReference type="GO" id="GO:0030552">
    <property type="term" value="F:cAMP binding"/>
    <property type="evidence" value="ECO:0007669"/>
    <property type="project" value="TreeGrafter"/>
</dbReference>
<sequence length="1623" mass="179477">MALASVPSPPRVAKLRAELAGKDALLESTRRQLHQAEMKLWGLSLHAEREGGQMFLPPKLLAATLEEARAARREATMLPPPTRGATSARASSRDEAVALAAAVRREVSAGNDSLSVWDSAFEEMVRQVGSHCAERGELLGKVRAWFIRHVWWLERQLEQQKERRQPSRKVLRDASLTAFPETASHSAADDSRPPSSHAYSTSSRHLRATPGRSHIGPSQPAGHCERRRGSGSTPSGELTQDAILRFYEKQGDNCIQLLADLVFALSDDTRGEEDRSHVRRELAMLLLEPIESEHLEPASRAGGDSTHLKKVEEEGQRTKVLQALTSMPAEERSYLLADSMANASVEAASTLVSHLLGNFQTSQRHEVLESIIAMSGEDEWARLRELLKPSSLEQGTQTGGHLDGWPRVLNDLLELEPEARVKLYSMVTMKERWAPAELQYLSDMLQSSASFSPPYRGEERSHAAHPTSQLGGPVHPTRQLGNSIHPTSQLGNPVHPTRQLGNADHSTRQLASSNHPTRQLGNPDHSTRQLGSSDHPTRQLGNPDYSTRQLGSSDHPTRQLGNPDHPTRQLSNAEGSRQSFASDLKASTDDYNEHEESADNEARDDEAARPAQANAKSKASKKPMKSGKKEKDILTEASRNSLHPEEMLLRVIGEVWATKIAEEARRGSGRSRMKSFLRDFFLRQYGVRQVAVQTVGNFLFSLRSLLGSEMDEASETESRVLENRARLELFAAMCGLAGDSQEEWLPHKISFFLTFIQNVLGRDQSWKTTNARGGGDAASKDFLQGLKERLTKKRVMVKLSSVTNELPKVVIGLSERQSLIEYAQAMVVEDTESKSMIDLDSYCNFLMQVWEEGERNLARMRSERLHELLTQFSVADHEHVSFEAFEQVVNLLLRGDANPVVGDNGTSAESGLYLLDMFDEALQQTASQVGEDSEEVNAAAMLTVIERSQLADALIPRIFTDGHQPILKQVDVRESKLDGALTEESFVSRDTRRLSAPLPCSPAKVSKQGSSAQGKEKKSRCNSPARRQSLSTSSPATSWPKETPNSQVYAAMKNNFLFKHLPADAFAKLLDRMEKVDCVAGKVIFNQGDKGDFFYVVASGEFVVHKDGNQEHLYQVEGDHELPCFGELALLYGKPRAATVTCVVNGTLWALDRIGFREAQKTSRDTDVIEILSKVELLKALNFGQLQLLRDKMVRKTFEPGERVIVEGETGHAFYVITAGSAKVTRKRAEHTRRKSFQRCLSGRFTYSIGAEVSSAGLPRAKPFYKDLSNGARADDEEIGMLSVHTCFGESALITNCPRNATVTACGDGPLHTLMLDRSTFEKVLGPLSEIVEAANAERDRISKQQIIEQQASGLSDAHLGSFRLSKVVRDSAGTSKFYLVKHAIESQGSLLATQRKLYTLRAESKSAMDSENMKACILFVLACVASALRLLHEQQIVLRGVAAWLLMINDSGYVSVIDLSHASKLTGGSFSISGPPQIVAPEQVRGQAHSFPVDYWALGALGYYLAQGHLPFSNDDDTSDESFLRVARSVANHSPNGLTFDEPSSLGDEAQNLLQMLMHPDQTARPGAQDFVQHLLFENISWQQLDQCRLRSPLAEHTANLLLSNTSQNRRAPMDEVFTGFP</sequence>
<feature type="compositionally biased region" description="Polar residues" evidence="1">
    <location>
        <begin position="568"/>
        <end position="581"/>
    </location>
</feature>
<dbReference type="EMBL" id="JBGBPQ010000021">
    <property type="protein sequence ID" value="KAL1503548.1"/>
    <property type="molecule type" value="Genomic_DNA"/>
</dbReference>
<dbReference type="CDD" id="cd00038">
    <property type="entry name" value="CAP_ED"/>
    <property type="match status" value="2"/>
</dbReference>
<keyword evidence="5" id="KW-1185">Reference proteome</keyword>
<comment type="caution">
    <text evidence="4">The sequence shown here is derived from an EMBL/GenBank/DDBJ whole genome shotgun (WGS) entry which is preliminary data.</text>
</comment>
<dbReference type="PROSITE" id="PS00888">
    <property type="entry name" value="CNMP_BINDING_1"/>
    <property type="match status" value="1"/>
</dbReference>
<dbReference type="GO" id="GO:0034236">
    <property type="term" value="F:protein kinase A catalytic subunit binding"/>
    <property type="evidence" value="ECO:0007669"/>
    <property type="project" value="TreeGrafter"/>
</dbReference>
<dbReference type="PROSITE" id="PS50011">
    <property type="entry name" value="PROTEIN_KINASE_DOM"/>
    <property type="match status" value="1"/>
</dbReference>
<dbReference type="Gene3D" id="1.10.510.10">
    <property type="entry name" value="Transferase(Phosphotransferase) domain 1"/>
    <property type="match status" value="1"/>
</dbReference>
<dbReference type="InterPro" id="IPR011009">
    <property type="entry name" value="Kinase-like_dom_sf"/>
</dbReference>
<evidence type="ECO:0008006" key="6">
    <source>
        <dbReference type="Google" id="ProtNLM"/>
    </source>
</evidence>
<proteinExistence type="predicted"/>
<evidence type="ECO:0000259" key="2">
    <source>
        <dbReference type="PROSITE" id="PS50011"/>
    </source>
</evidence>
<dbReference type="GO" id="GO:0005524">
    <property type="term" value="F:ATP binding"/>
    <property type="evidence" value="ECO:0007669"/>
    <property type="project" value="InterPro"/>
</dbReference>
<evidence type="ECO:0000313" key="5">
    <source>
        <dbReference type="Proteomes" id="UP001515480"/>
    </source>
</evidence>
<accession>A0AB34IQK6</accession>
<dbReference type="SUPFAM" id="SSF51206">
    <property type="entry name" value="cAMP-binding domain-like"/>
    <property type="match status" value="2"/>
</dbReference>